<dbReference type="NCBIfam" id="TIGR03804">
    <property type="entry name" value="para_beta_helix"/>
    <property type="match status" value="1"/>
</dbReference>
<dbReference type="InterPro" id="IPR022441">
    <property type="entry name" value="Para_beta_helix_rpt-2"/>
</dbReference>
<dbReference type="Pfam" id="PF05048">
    <property type="entry name" value="NosD"/>
    <property type="match status" value="1"/>
</dbReference>
<organism evidence="5 6">
    <name type="scientific">Fulvivirga sedimenti</name>
    <dbReference type="NCBI Taxonomy" id="2879465"/>
    <lineage>
        <taxon>Bacteria</taxon>
        <taxon>Pseudomonadati</taxon>
        <taxon>Bacteroidota</taxon>
        <taxon>Cytophagia</taxon>
        <taxon>Cytophagales</taxon>
        <taxon>Fulvivirgaceae</taxon>
        <taxon>Fulvivirga</taxon>
    </lineage>
</organism>
<evidence type="ECO:0000313" key="6">
    <source>
        <dbReference type="Proteomes" id="UP001139409"/>
    </source>
</evidence>
<dbReference type="InterPro" id="IPR026464">
    <property type="entry name" value="NosD_copper_fam"/>
</dbReference>
<dbReference type="InterPro" id="IPR006626">
    <property type="entry name" value="PbH1"/>
</dbReference>
<dbReference type="RefSeq" id="WP_225697482.1">
    <property type="nucleotide sequence ID" value="NZ_JAIXNE010000001.1"/>
</dbReference>
<evidence type="ECO:0000313" key="5">
    <source>
        <dbReference type="EMBL" id="MCA6074388.1"/>
    </source>
</evidence>
<name>A0A9X1KV64_9BACT</name>
<gene>
    <name evidence="5" type="ORF">LDX50_05885</name>
</gene>
<dbReference type="SMART" id="SM00710">
    <property type="entry name" value="PbH1"/>
    <property type="match status" value="10"/>
</dbReference>
<evidence type="ECO:0000256" key="2">
    <source>
        <dbReference type="ARBA" id="ARBA00022737"/>
    </source>
</evidence>
<dbReference type="AlphaFoldDB" id="A0A9X1KV64"/>
<accession>A0A9X1KV64</accession>
<dbReference type="InterPro" id="IPR012334">
    <property type="entry name" value="Pectin_lyas_fold"/>
</dbReference>
<keyword evidence="3" id="KW-0833">Ubl conjugation pathway</keyword>
<comment type="caution">
    <text evidence="5">The sequence shown here is derived from an EMBL/GenBank/DDBJ whole genome shotgun (WGS) entry which is preliminary data.</text>
</comment>
<dbReference type="PANTHER" id="PTHR22990">
    <property type="entry name" value="F-BOX ONLY PROTEIN"/>
    <property type="match status" value="1"/>
</dbReference>
<evidence type="ECO:0000256" key="3">
    <source>
        <dbReference type="ARBA" id="ARBA00022786"/>
    </source>
</evidence>
<dbReference type="EMBL" id="JAIXNE010000001">
    <property type="protein sequence ID" value="MCA6074388.1"/>
    <property type="molecule type" value="Genomic_DNA"/>
</dbReference>
<dbReference type="NCBIfam" id="TIGR04247">
    <property type="entry name" value="NosD_copper_fam"/>
    <property type="match status" value="1"/>
</dbReference>
<evidence type="ECO:0000259" key="4">
    <source>
        <dbReference type="SMART" id="SM00722"/>
    </source>
</evidence>
<dbReference type="InterPro" id="IPR051550">
    <property type="entry name" value="SCF-Subunits/Alg-Epimerases"/>
</dbReference>
<dbReference type="PANTHER" id="PTHR22990:SF15">
    <property type="entry name" value="F-BOX ONLY PROTEIN 10"/>
    <property type="match status" value="1"/>
</dbReference>
<proteinExistence type="predicted"/>
<dbReference type="Proteomes" id="UP001139409">
    <property type="component" value="Unassembled WGS sequence"/>
</dbReference>
<dbReference type="SUPFAM" id="SSF51126">
    <property type="entry name" value="Pectin lyase-like"/>
    <property type="match status" value="1"/>
</dbReference>
<keyword evidence="6" id="KW-1185">Reference proteome</keyword>
<evidence type="ECO:0000256" key="1">
    <source>
        <dbReference type="ARBA" id="ARBA00004906"/>
    </source>
</evidence>
<dbReference type="Gene3D" id="2.160.20.10">
    <property type="entry name" value="Single-stranded right-handed beta-helix, Pectin lyase-like"/>
    <property type="match status" value="1"/>
</dbReference>
<dbReference type="InterPro" id="IPR006633">
    <property type="entry name" value="Carb-bd_sugar_hydrolysis-dom"/>
</dbReference>
<feature type="domain" description="Carbohydrate-binding/sugar hydrolysis" evidence="4">
    <location>
        <begin position="50"/>
        <end position="189"/>
    </location>
</feature>
<keyword evidence="2" id="KW-0677">Repeat</keyword>
<dbReference type="InterPro" id="IPR011050">
    <property type="entry name" value="Pectin_lyase_fold/virulence"/>
</dbReference>
<sequence>MRRSFIIGAVVFLAFYCNLYAQGLTVCGSCEITSINAAIQLANPSDTILIKAGNYKEFNIIVDKPLTIIGEDYPVVDGMKQGEIFRVTADGVSIQSLLIRNVGVSYTTDYAALRVVGSRDFVISDNIFENLFFGIYLEKSAHGIVRGNSIKGSAVDEYNSGNGIQLWYSKNILVSDNRLEKTRDGIYLEFSDSIRIENNYSHDNLRYGLHFMFSNDNVYNENIFENNGAGVAVMFSRRIVMTHNTFRKNWGTASYGMLLKEINDAEIHDNIFSENTIGINIEGSNRINYRSNQFISNGWAVKVLGACYSNVFSGNNFLNNSFDLSYNTNMNDNSFEGNYWSSYAGYDLDKDGVGDVPYRPVKLFSYVVSRTPETLILLRSLFMDIIDFSERVSPVFTPDDLIDPRPRMKKIQ</sequence>
<dbReference type="SMART" id="SM00722">
    <property type="entry name" value="CASH"/>
    <property type="match status" value="1"/>
</dbReference>
<dbReference type="InterPro" id="IPR007742">
    <property type="entry name" value="NosD_dom"/>
</dbReference>
<comment type="pathway">
    <text evidence="1">Protein modification; protein ubiquitination.</text>
</comment>
<protein>
    <submittedName>
        <fullName evidence="5">Nitrous oxide reductase family maturation protein NosD</fullName>
    </submittedName>
</protein>
<reference evidence="5" key="1">
    <citation type="submission" date="2021-09" db="EMBL/GenBank/DDBJ databases">
        <title>Fulvivirga sp. isolated from coastal sediment.</title>
        <authorList>
            <person name="Yu H."/>
        </authorList>
    </citation>
    <scope>NUCLEOTIDE SEQUENCE</scope>
    <source>
        <strain evidence="5">1062</strain>
    </source>
</reference>